<feature type="compositionally biased region" description="Basic and acidic residues" evidence="4">
    <location>
        <begin position="543"/>
        <end position="555"/>
    </location>
</feature>
<dbReference type="PANTHER" id="PTHR12236">
    <property type="entry name" value="STRUCTURAL CONTITUENT OF CUTICLE"/>
    <property type="match status" value="1"/>
</dbReference>
<evidence type="ECO:0000256" key="1">
    <source>
        <dbReference type="ARBA" id="ARBA00022460"/>
    </source>
</evidence>
<evidence type="ECO:0000313" key="5">
    <source>
        <dbReference type="EMBL" id="CAB3242568.1"/>
    </source>
</evidence>
<dbReference type="InterPro" id="IPR031311">
    <property type="entry name" value="CHIT_BIND_RR_consensus"/>
</dbReference>
<name>A0A8S1A627_ARCPL</name>
<comment type="caution">
    <text evidence="5">The sequence shown here is derived from an EMBL/GenBank/DDBJ whole genome shotgun (WGS) entry which is preliminary data.</text>
</comment>
<dbReference type="PROSITE" id="PS51155">
    <property type="entry name" value="CHIT_BIND_RR_2"/>
    <property type="match status" value="1"/>
</dbReference>
<evidence type="ECO:0000256" key="2">
    <source>
        <dbReference type="ARBA" id="ARBA00022729"/>
    </source>
</evidence>
<dbReference type="EMBL" id="CADEBC010000517">
    <property type="protein sequence ID" value="CAB3242568.1"/>
    <property type="molecule type" value="Genomic_DNA"/>
</dbReference>
<keyword evidence="6" id="KW-1185">Reference proteome</keyword>
<dbReference type="InterPro" id="IPR000618">
    <property type="entry name" value="Insect_cuticle"/>
</dbReference>
<sequence length="555" mass="63043">MLFVLLLLLPGLKTEESTLSSLTFKTFKNLPFDAVKFLKQIEPTKQGPVLFPNDGPTPPPTPLIVTSRPLIESIRRSELNPNNTVQASSQLNQVTFRPEYFDSGMSSTPHSYSATSAPLYEYVRVPFQKVSVGNLPGIKEINEYVRDSSLRPAIYRGSSDNINSVLREPKKPTLATVTVPDYEYRERSTLPPIYRAFSDYANNVLRQEKNQALNEKPVYEYQNNIANYKNYNTNPGTTQENNGDHNYGDNYAFSYTVKDHKTGDDFSHSQSSSGSATNGEYRVRLPDGRMQIVSYTADEGGYKADVRYDDIETSSENNNPLTKEHRFDDFDYRYLNDRYAINSSKGLNNNDKAISYHDLSEDNLYVDYADKNKKSYATNYNNDILVGKLFTGNNSYKLYPNDNVSYNNDINGDIYNDKINQPNLNDYDLYEDKDYSSENVNYQPYTSKYSLYRDGNSAVSNTDSVKSTVVPPYHEIKDLFVTKNPVLSLADRQESIPNRVVTIEPKKHSFFTNIKKVLTAASVSPNPLYYTTSAPALSTPSGRENKRGQEKEEEI</sequence>
<dbReference type="PANTHER" id="PTHR12236:SF79">
    <property type="entry name" value="CUTICULAR PROTEIN 50CB-RELATED"/>
    <property type="match status" value="1"/>
</dbReference>
<dbReference type="Proteomes" id="UP000494106">
    <property type="component" value="Unassembled WGS sequence"/>
</dbReference>
<reference evidence="5 6" key="1">
    <citation type="submission" date="2020-04" db="EMBL/GenBank/DDBJ databases">
        <authorList>
            <person name="Wallbank WR R."/>
            <person name="Pardo Diaz C."/>
            <person name="Kozak K."/>
            <person name="Martin S."/>
            <person name="Jiggins C."/>
            <person name="Moest M."/>
            <person name="Warren A I."/>
            <person name="Byers J.R.P. K."/>
            <person name="Montejo-Kovacevich G."/>
            <person name="Yen C E."/>
        </authorList>
    </citation>
    <scope>NUCLEOTIDE SEQUENCE [LARGE SCALE GENOMIC DNA]</scope>
</reference>
<keyword evidence="2" id="KW-0732">Signal</keyword>
<accession>A0A8S1A627</accession>
<feature type="region of interest" description="Disordered" evidence="4">
    <location>
        <begin position="531"/>
        <end position="555"/>
    </location>
</feature>
<dbReference type="GO" id="GO:0005615">
    <property type="term" value="C:extracellular space"/>
    <property type="evidence" value="ECO:0007669"/>
    <property type="project" value="TreeGrafter"/>
</dbReference>
<evidence type="ECO:0000256" key="3">
    <source>
        <dbReference type="PROSITE-ProRule" id="PRU00497"/>
    </source>
</evidence>
<evidence type="ECO:0000256" key="4">
    <source>
        <dbReference type="SAM" id="MobiDB-lite"/>
    </source>
</evidence>
<dbReference type="OrthoDB" id="6382199at2759"/>
<dbReference type="GO" id="GO:0031012">
    <property type="term" value="C:extracellular matrix"/>
    <property type="evidence" value="ECO:0007669"/>
    <property type="project" value="TreeGrafter"/>
</dbReference>
<dbReference type="InterPro" id="IPR051217">
    <property type="entry name" value="Insect_Cuticle_Struc_Prot"/>
</dbReference>
<keyword evidence="1 3" id="KW-0193">Cuticle</keyword>
<dbReference type="Pfam" id="PF00379">
    <property type="entry name" value="Chitin_bind_4"/>
    <property type="match status" value="1"/>
</dbReference>
<gene>
    <name evidence="5" type="ORF">APLA_LOCUS9087</name>
</gene>
<dbReference type="AlphaFoldDB" id="A0A8S1A627"/>
<dbReference type="PROSITE" id="PS00233">
    <property type="entry name" value="CHIT_BIND_RR_1"/>
    <property type="match status" value="1"/>
</dbReference>
<evidence type="ECO:0000313" key="6">
    <source>
        <dbReference type="Proteomes" id="UP000494106"/>
    </source>
</evidence>
<protein>
    <submittedName>
        <fullName evidence="5">Uncharacterized protein</fullName>
    </submittedName>
</protein>
<dbReference type="GO" id="GO:0042302">
    <property type="term" value="F:structural constituent of cuticle"/>
    <property type="evidence" value="ECO:0007669"/>
    <property type="project" value="UniProtKB-UniRule"/>
</dbReference>
<feature type="compositionally biased region" description="Polar residues" evidence="4">
    <location>
        <begin position="531"/>
        <end position="542"/>
    </location>
</feature>
<organism evidence="5 6">
    <name type="scientific">Arctia plantaginis</name>
    <name type="common">Wood tiger moth</name>
    <name type="synonym">Phalaena plantaginis</name>
    <dbReference type="NCBI Taxonomy" id="874455"/>
    <lineage>
        <taxon>Eukaryota</taxon>
        <taxon>Metazoa</taxon>
        <taxon>Ecdysozoa</taxon>
        <taxon>Arthropoda</taxon>
        <taxon>Hexapoda</taxon>
        <taxon>Insecta</taxon>
        <taxon>Pterygota</taxon>
        <taxon>Neoptera</taxon>
        <taxon>Endopterygota</taxon>
        <taxon>Lepidoptera</taxon>
        <taxon>Glossata</taxon>
        <taxon>Ditrysia</taxon>
        <taxon>Noctuoidea</taxon>
        <taxon>Erebidae</taxon>
        <taxon>Arctiinae</taxon>
        <taxon>Arctia</taxon>
    </lineage>
</organism>
<proteinExistence type="predicted"/>